<dbReference type="InterPro" id="IPR015882">
    <property type="entry name" value="HEX_bac_N"/>
</dbReference>
<name>A0ABP5GRQ7_9ACTN</name>
<accession>A0ABP5GRQ7</accession>
<evidence type="ECO:0000313" key="6">
    <source>
        <dbReference type="EMBL" id="GAA2052409.1"/>
    </source>
</evidence>
<gene>
    <name evidence="6" type="ORF">GCM10009839_69730</name>
</gene>
<dbReference type="Gene3D" id="3.30.379.10">
    <property type="entry name" value="Chitobiase/beta-hexosaminidase domain 2-like"/>
    <property type="match status" value="1"/>
</dbReference>
<evidence type="ECO:0000259" key="5">
    <source>
        <dbReference type="Pfam" id="PF02838"/>
    </source>
</evidence>
<keyword evidence="3" id="KW-0326">Glycosidase</keyword>
<dbReference type="InterPro" id="IPR017853">
    <property type="entry name" value="GH"/>
</dbReference>
<dbReference type="PANTHER" id="PTHR43678:SF1">
    <property type="entry name" value="BETA-N-ACETYLHEXOSAMINIDASE"/>
    <property type="match status" value="1"/>
</dbReference>
<keyword evidence="2" id="KW-0378">Hydrolase</keyword>
<evidence type="ECO:0000256" key="2">
    <source>
        <dbReference type="ARBA" id="ARBA00022801"/>
    </source>
</evidence>
<organism evidence="6 7">
    <name type="scientific">Catenulispora yoronensis</name>
    <dbReference type="NCBI Taxonomy" id="450799"/>
    <lineage>
        <taxon>Bacteria</taxon>
        <taxon>Bacillati</taxon>
        <taxon>Actinomycetota</taxon>
        <taxon>Actinomycetes</taxon>
        <taxon>Catenulisporales</taxon>
        <taxon>Catenulisporaceae</taxon>
        <taxon>Catenulispora</taxon>
    </lineage>
</organism>
<evidence type="ECO:0000313" key="7">
    <source>
        <dbReference type="Proteomes" id="UP001500751"/>
    </source>
</evidence>
<comment type="similarity">
    <text evidence="1">Belongs to the glycosyl hydrolase 20 family.</text>
</comment>
<protein>
    <recommendedName>
        <fullName evidence="8">Beta-N-acetylhexosaminidase</fullName>
    </recommendedName>
</protein>
<dbReference type="Pfam" id="PF02838">
    <property type="entry name" value="Glyco_hydro_20b"/>
    <property type="match status" value="1"/>
</dbReference>
<dbReference type="InterPro" id="IPR029018">
    <property type="entry name" value="Hex-like_dom2"/>
</dbReference>
<dbReference type="PANTHER" id="PTHR43678">
    <property type="entry name" value="PUTATIVE (AFU_ORTHOLOGUE AFUA_2G00640)-RELATED"/>
    <property type="match status" value="1"/>
</dbReference>
<dbReference type="EMBL" id="BAAAQN010000054">
    <property type="protein sequence ID" value="GAA2052409.1"/>
    <property type="molecule type" value="Genomic_DNA"/>
</dbReference>
<proteinExistence type="inferred from homology"/>
<comment type="caution">
    <text evidence="6">The sequence shown here is derived from an EMBL/GenBank/DDBJ whole genome shotgun (WGS) entry which is preliminary data.</text>
</comment>
<evidence type="ECO:0000259" key="4">
    <source>
        <dbReference type="Pfam" id="PF00728"/>
    </source>
</evidence>
<evidence type="ECO:0000256" key="1">
    <source>
        <dbReference type="ARBA" id="ARBA00006285"/>
    </source>
</evidence>
<sequence length="737" mass="78130">MQQWTAGSGNGFTWSQSSRVVVNTADSSSLSGDAQTLASDLRLAFGANQVPVVTGALSAAQPGDVFLSLGSTDTQLGNEGYGLTIAPVLQVKARTEAGAFWATQTVLQLLHQQTALPAGTVRDWPNYRVRAVLVDDGQRSFPLSWWFNEIRQLSYLKMNEITFTANRAGLTADQQAQVEAYAAKYHVPVTPVVPMPSYMQAVEPQLPAQYTLTNAAGLAMVGALDLSNPAAVSWALQQTSNSLGSFSGPAWHTGADEYPDASHHLSDTADFPKLVNYAHQQYGSAGTPEDLYRAFINQNDNLVRQSGKSMRMWGDDLFPSSAVALNSDITVEEWDAEPGSLTPAQVAANGNQVVNADMDYLYYDEGSGPTTTPARIWEQFDPGRFATGQTLPQGAADPHLAGIEMAQWDSAHEDPGQLEVDLGQLNEALAQRAWGSAKQFPTWAQMQGVVGAIGRPPGFVPTPLGPRKGAVLAKAGTGLYGWTTESDPVVTAMASNAGVQMILDTTGTVWAKTGISLYGWTQESDPGVSAIAVGSDGLQMIVAADGCAYAKYGIGLYNWTKESDTGIKAIATNGGTQMIVAADGSAYAKTSVGLYNWTKESDPGIKAIAVNSHGLQMIVAADGSAYAKQEISLYNWTRESDPGIKAIAVGSDGLQMIVAADGCAYAKYGIGLYNWTKESDPGVKAITTNGGVQLIIAADGAVWSKRTVSLYGWSQESDSGAKAVVEGSDGLEMILWS</sequence>
<feature type="domain" description="Glycoside hydrolase family 20 catalytic" evidence="4">
    <location>
        <begin position="169"/>
        <end position="435"/>
    </location>
</feature>
<dbReference type="Proteomes" id="UP001500751">
    <property type="component" value="Unassembled WGS sequence"/>
</dbReference>
<evidence type="ECO:0000256" key="3">
    <source>
        <dbReference type="ARBA" id="ARBA00023295"/>
    </source>
</evidence>
<evidence type="ECO:0008006" key="8">
    <source>
        <dbReference type="Google" id="ProtNLM"/>
    </source>
</evidence>
<dbReference type="Gene3D" id="3.20.20.80">
    <property type="entry name" value="Glycosidases"/>
    <property type="match status" value="1"/>
</dbReference>
<keyword evidence="7" id="KW-1185">Reference proteome</keyword>
<dbReference type="InterPro" id="IPR015883">
    <property type="entry name" value="Glyco_hydro_20_cat"/>
</dbReference>
<feature type="domain" description="Beta-hexosaminidase bacterial type N-terminal" evidence="5">
    <location>
        <begin position="2"/>
        <end position="124"/>
    </location>
</feature>
<reference evidence="7" key="1">
    <citation type="journal article" date="2019" name="Int. J. Syst. Evol. Microbiol.">
        <title>The Global Catalogue of Microorganisms (GCM) 10K type strain sequencing project: providing services to taxonomists for standard genome sequencing and annotation.</title>
        <authorList>
            <consortium name="The Broad Institute Genomics Platform"/>
            <consortium name="The Broad Institute Genome Sequencing Center for Infectious Disease"/>
            <person name="Wu L."/>
            <person name="Ma J."/>
        </authorList>
    </citation>
    <scope>NUCLEOTIDE SEQUENCE [LARGE SCALE GENOMIC DNA]</scope>
    <source>
        <strain evidence="7">JCM 16014</strain>
    </source>
</reference>
<dbReference type="InterPro" id="IPR052764">
    <property type="entry name" value="GH20_Enzymes"/>
</dbReference>
<dbReference type="SUPFAM" id="SSF55545">
    <property type="entry name" value="beta-N-acetylhexosaminidase-like domain"/>
    <property type="match status" value="1"/>
</dbReference>
<dbReference type="SUPFAM" id="SSF51445">
    <property type="entry name" value="(Trans)glycosidases"/>
    <property type="match status" value="1"/>
</dbReference>
<dbReference type="Pfam" id="PF00728">
    <property type="entry name" value="Glyco_hydro_20"/>
    <property type="match status" value="1"/>
</dbReference>